<dbReference type="PANTHER" id="PTHR33371:SF4">
    <property type="entry name" value="INTERMEMBRANE PHOSPHOLIPID TRANSPORT SYSTEM BINDING PROTEIN MLAD"/>
    <property type="match status" value="1"/>
</dbReference>
<dbReference type="Pfam" id="PF02470">
    <property type="entry name" value="MlaD"/>
    <property type="match status" value="1"/>
</dbReference>
<dbReference type="InterPro" id="IPR052336">
    <property type="entry name" value="MlaD_Phospholipid_Transporter"/>
</dbReference>
<sequence length="424" mass="43322">MKAKKRSVVIGGLVVVLFVGAVLFAVNAQHGLPGSTETTVQAAFDDVGSLRAGDEVRIAGVRVGQVGKITLSGGKAIAELELSGVDNVYRNATANTASVGARSALGLKFVNLEPGTPDAGVIPPDQVIPSSKTTGAQDITDLLTVLDQPTRDALGSTLRETGNGMAGQGGNLSDALKNLPQELPDLAAVSRALSADGGADTTQMLTALDSFAGRFSGQQDQIAALVRNLNTTLGAVGVDGGAPLGESIDHAPATLQDVRGALDALKQPLADTRSAMTNLRDGAQALGQATPDVRGVLREAVPPLAKVPAIADQAQPAEEGLTKVLTDARPLAPRVTGAVTTAADPLAVMAPYAPEISDFFTYISRALSDGDDAGHWARFMVLPSPEMVTGLVPGLKAPLTQRDPYAAPGQAANERNSALLGGAK</sequence>
<dbReference type="RefSeq" id="WP_144748678.1">
    <property type="nucleotide sequence ID" value="NZ_VMNW02000003.1"/>
</dbReference>
<reference evidence="3" key="1">
    <citation type="submission" date="2019-09" db="EMBL/GenBank/DDBJ databases">
        <authorList>
            <person name="Teo W.F.A."/>
            <person name="Duangmal K."/>
        </authorList>
    </citation>
    <scope>NUCLEOTIDE SEQUENCE [LARGE SCALE GENOMIC DNA]</scope>
    <source>
        <strain evidence="3">K81G1</strain>
    </source>
</reference>
<dbReference type="AlphaFoldDB" id="A0A5N0VMX2"/>
<evidence type="ECO:0000313" key="3">
    <source>
        <dbReference type="EMBL" id="KAA9165981.1"/>
    </source>
</evidence>
<name>A0A5N0VMX2_9PSEU</name>
<feature type="domain" description="Mce/MlaD" evidence="2">
    <location>
        <begin position="38"/>
        <end position="115"/>
    </location>
</feature>
<organism evidence="3 4">
    <name type="scientific">Amycolatopsis acidicola</name>
    <dbReference type="NCBI Taxonomy" id="2596893"/>
    <lineage>
        <taxon>Bacteria</taxon>
        <taxon>Bacillati</taxon>
        <taxon>Actinomycetota</taxon>
        <taxon>Actinomycetes</taxon>
        <taxon>Pseudonocardiales</taxon>
        <taxon>Pseudonocardiaceae</taxon>
        <taxon>Amycolatopsis</taxon>
    </lineage>
</organism>
<evidence type="ECO:0000313" key="4">
    <source>
        <dbReference type="Proteomes" id="UP000319769"/>
    </source>
</evidence>
<accession>A0A5N0VMX2</accession>
<feature type="region of interest" description="Disordered" evidence="1">
    <location>
        <begin position="402"/>
        <end position="424"/>
    </location>
</feature>
<comment type="caution">
    <text evidence="3">The sequence shown here is derived from an EMBL/GenBank/DDBJ whole genome shotgun (WGS) entry which is preliminary data.</text>
</comment>
<proteinExistence type="predicted"/>
<dbReference type="InterPro" id="IPR003399">
    <property type="entry name" value="Mce/MlaD"/>
</dbReference>
<keyword evidence="4" id="KW-1185">Reference proteome</keyword>
<evidence type="ECO:0000256" key="1">
    <source>
        <dbReference type="SAM" id="MobiDB-lite"/>
    </source>
</evidence>
<dbReference type="OrthoDB" id="5241393at2"/>
<evidence type="ECO:0000259" key="2">
    <source>
        <dbReference type="Pfam" id="PF02470"/>
    </source>
</evidence>
<gene>
    <name evidence="3" type="ORF">FPZ12_003240</name>
</gene>
<dbReference type="PANTHER" id="PTHR33371">
    <property type="entry name" value="INTERMEMBRANE PHOSPHOLIPID TRANSPORT SYSTEM BINDING PROTEIN MLAD-RELATED"/>
    <property type="match status" value="1"/>
</dbReference>
<dbReference type="EMBL" id="VMNW02000003">
    <property type="protein sequence ID" value="KAA9165981.1"/>
    <property type="molecule type" value="Genomic_DNA"/>
</dbReference>
<dbReference type="Proteomes" id="UP000319769">
    <property type="component" value="Unassembled WGS sequence"/>
</dbReference>
<protein>
    <submittedName>
        <fullName evidence="3">MCE family protein</fullName>
    </submittedName>
</protein>